<dbReference type="EMBL" id="JABFCT010000009">
    <property type="protein sequence ID" value="KAF5873113.1"/>
    <property type="molecule type" value="Genomic_DNA"/>
</dbReference>
<gene>
    <name evidence="1" type="ORF">Bfra_008390</name>
</gene>
<dbReference type="RefSeq" id="XP_037192059.1">
    <property type="nucleotide sequence ID" value="XM_037338753.1"/>
</dbReference>
<proteinExistence type="predicted"/>
<protein>
    <submittedName>
        <fullName evidence="1">Uncharacterized protein</fullName>
    </submittedName>
</protein>
<accession>A0A8H6ASQ8</accession>
<dbReference type="AlphaFoldDB" id="A0A8H6ASQ8"/>
<keyword evidence="2" id="KW-1185">Reference proteome</keyword>
<organism evidence="1 2">
    <name type="scientific">Botrytis fragariae</name>
    <dbReference type="NCBI Taxonomy" id="1964551"/>
    <lineage>
        <taxon>Eukaryota</taxon>
        <taxon>Fungi</taxon>
        <taxon>Dikarya</taxon>
        <taxon>Ascomycota</taxon>
        <taxon>Pezizomycotina</taxon>
        <taxon>Leotiomycetes</taxon>
        <taxon>Helotiales</taxon>
        <taxon>Sclerotiniaceae</taxon>
        <taxon>Botrytis</taxon>
    </lineage>
</organism>
<name>A0A8H6ASQ8_9HELO</name>
<dbReference type="GeneID" id="59262445"/>
<evidence type="ECO:0000313" key="1">
    <source>
        <dbReference type="EMBL" id="KAF5873113.1"/>
    </source>
</evidence>
<dbReference type="Proteomes" id="UP000531561">
    <property type="component" value="Unassembled WGS sequence"/>
</dbReference>
<reference evidence="1 2" key="1">
    <citation type="journal article" date="2020" name="Phytopathology">
        <title>A high-quality genome resource of Botrytis fragariae, a new and rapidly spreading fungal pathogen causing strawberry gray mold in the U.S.A.</title>
        <authorList>
            <person name="Wu Y."/>
            <person name="Saski C.A."/>
            <person name="Schnabel G."/>
            <person name="Xiao S."/>
            <person name="Hu M."/>
        </authorList>
    </citation>
    <scope>NUCLEOTIDE SEQUENCE [LARGE SCALE GENOMIC DNA]</scope>
    <source>
        <strain evidence="1 2">BVB16</strain>
    </source>
</reference>
<sequence>ELSPSRPHLLFKQTQTQTQGYNHRTHIQYKYELLTSASTVNNYRNKRSPLSTYHIIKAITRSSIGPSLDLHIQETKCCTEINNPTAIPLSILSSIYPTDDLSEPSKLIVFARAAVRMKLPCIVDPPRMLAT</sequence>
<feature type="non-terminal residue" evidence="1">
    <location>
        <position position="131"/>
    </location>
</feature>
<evidence type="ECO:0000313" key="2">
    <source>
        <dbReference type="Proteomes" id="UP000531561"/>
    </source>
</evidence>
<comment type="caution">
    <text evidence="1">The sequence shown here is derived from an EMBL/GenBank/DDBJ whole genome shotgun (WGS) entry which is preliminary data.</text>
</comment>